<dbReference type="NCBIfam" id="TIGR03150">
    <property type="entry name" value="fabF"/>
    <property type="match status" value="1"/>
</dbReference>
<dbReference type="InterPro" id="IPR014030">
    <property type="entry name" value="Ketoacyl_synth_N"/>
</dbReference>
<dbReference type="FunFam" id="3.40.47.10:FF:000018">
    <property type="entry name" value="3-oxoacyl-[acyl-carrier-protein] synthase 2"/>
    <property type="match status" value="1"/>
</dbReference>
<dbReference type="UniPathway" id="UPA00094"/>
<dbReference type="PROSITE" id="PS52004">
    <property type="entry name" value="KS3_2"/>
    <property type="match status" value="1"/>
</dbReference>
<reference evidence="12 13" key="1">
    <citation type="submission" date="2018-06" db="EMBL/GenBank/DDBJ databases">
        <title>Extensive metabolic versatility and redundancy in microbially diverse, dynamic hydrothermal sediments.</title>
        <authorList>
            <person name="Dombrowski N."/>
            <person name="Teske A."/>
            <person name="Baker B.J."/>
        </authorList>
    </citation>
    <scope>NUCLEOTIDE SEQUENCE [LARGE SCALE GENOMIC DNA]</scope>
    <source>
        <strain evidence="12">B35_G9</strain>
    </source>
</reference>
<dbReference type="GO" id="GO:0004315">
    <property type="term" value="F:3-oxoacyl-[acyl-carrier-protein] synthase activity"/>
    <property type="evidence" value="ECO:0007669"/>
    <property type="project" value="UniProtKB-UniRule"/>
</dbReference>
<dbReference type="InterPro" id="IPR018201">
    <property type="entry name" value="Ketoacyl_synth_AS"/>
</dbReference>
<evidence type="ECO:0000313" key="12">
    <source>
        <dbReference type="EMBL" id="RKX65098.1"/>
    </source>
</evidence>
<gene>
    <name evidence="12" type="primary">fabF</name>
    <name evidence="12" type="ORF">DRP44_07065</name>
</gene>
<dbReference type="InterPro" id="IPR020841">
    <property type="entry name" value="PKS_Beta-ketoAc_synthase_dom"/>
</dbReference>
<dbReference type="Pfam" id="PF02801">
    <property type="entry name" value="Ketoacyl-synt_C"/>
    <property type="match status" value="1"/>
</dbReference>
<evidence type="ECO:0000256" key="5">
    <source>
        <dbReference type="ARBA" id="ARBA00022832"/>
    </source>
</evidence>
<dbReference type="InterPro" id="IPR017568">
    <property type="entry name" value="3-oxoacyl-ACP_synth-2"/>
</dbReference>
<feature type="active site" description="For beta-ketoacyl synthase activity" evidence="10">
    <location>
        <position position="164"/>
    </location>
</feature>
<evidence type="ECO:0000259" key="11">
    <source>
        <dbReference type="PROSITE" id="PS52004"/>
    </source>
</evidence>
<dbReference type="PROSITE" id="PS00606">
    <property type="entry name" value="KS3_1"/>
    <property type="match status" value="1"/>
</dbReference>
<dbReference type="GO" id="GO:0006633">
    <property type="term" value="P:fatty acid biosynthetic process"/>
    <property type="evidence" value="ECO:0007669"/>
    <property type="project" value="UniProtKB-UniRule"/>
</dbReference>
<dbReference type="InterPro" id="IPR014031">
    <property type="entry name" value="Ketoacyl_synth_C"/>
</dbReference>
<dbReference type="PANTHER" id="PTHR11712:SF336">
    <property type="entry name" value="3-OXOACYL-[ACYL-CARRIER-PROTEIN] SYNTHASE, MITOCHONDRIAL"/>
    <property type="match status" value="1"/>
</dbReference>
<name>A0A660S650_UNCT6</name>
<keyword evidence="3" id="KW-0444">Lipid biosynthesis</keyword>
<evidence type="ECO:0000256" key="8">
    <source>
        <dbReference type="ARBA" id="ARBA00023315"/>
    </source>
</evidence>
<sequence length="371" mass="39919">MNRRVVITGIGVVSPIGIGKDDFWKSLRTGQNGIKKITKFPTDDFACKIAGELSDFHPEDYGLNRKEIRRMDSAAVYAVIAAKEAVNDARLDNTEFDPYRAGVLATSGIGGIETFEAQHKIFLAKGPSRISPFYVPMMIINTISGEISIRHGFKGPNFSVVSACASSTHAIGEAFEIIRRDDADIMIAGGAEAAITEMAVGGFSSMRALSTRNDEPEKASRPFDKDRDGFVMGEGSGIIVLEELHHAIRRGAKIYAELKGYGATGDAYHITAPSPDGSGPAKAMEFAIKKAGLNPEDIDYINAHGTSTQLNDKVETMAIKSLFKEYAYKIPVNSTKSMTGHLLGAAGAIEAIATSLQIQNGIIHPTINYTT</sequence>
<dbReference type="NCBIfam" id="NF005589">
    <property type="entry name" value="PRK07314.1"/>
    <property type="match status" value="1"/>
</dbReference>
<comment type="pathway">
    <text evidence="1">Lipid metabolism; fatty acid biosynthesis.</text>
</comment>
<proteinExistence type="inferred from homology"/>
<dbReference type="Pfam" id="PF00109">
    <property type="entry name" value="ketoacyl-synt"/>
    <property type="match status" value="1"/>
</dbReference>
<evidence type="ECO:0000256" key="10">
    <source>
        <dbReference type="PIRSR" id="PIRSR000447-1"/>
    </source>
</evidence>
<keyword evidence="6" id="KW-0443">Lipid metabolism</keyword>
<dbReference type="InterPro" id="IPR000794">
    <property type="entry name" value="Beta-ketoacyl_synthase"/>
</dbReference>
<evidence type="ECO:0000256" key="2">
    <source>
        <dbReference type="ARBA" id="ARBA00008467"/>
    </source>
</evidence>
<dbReference type="CDD" id="cd00834">
    <property type="entry name" value="KAS_I_II"/>
    <property type="match status" value="1"/>
</dbReference>
<feature type="non-terminal residue" evidence="12">
    <location>
        <position position="371"/>
    </location>
</feature>
<keyword evidence="8 12" id="KW-0012">Acyltransferase</keyword>
<feature type="domain" description="Ketosynthase family 3 (KS3)" evidence="11">
    <location>
        <begin position="2"/>
        <end position="371"/>
    </location>
</feature>
<dbReference type="InterPro" id="IPR016039">
    <property type="entry name" value="Thiolase-like"/>
</dbReference>
<dbReference type="GO" id="GO:0005829">
    <property type="term" value="C:cytosol"/>
    <property type="evidence" value="ECO:0007669"/>
    <property type="project" value="TreeGrafter"/>
</dbReference>
<evidence type="ECO:0000256" key="3">
    <source>
        <dbReference type="ARBA" id="ARBA00022516"/>
    </source>
</evidence>
<protein>
    <recommendedName>
        <fullName evidence="9">Beta-ketoacyl-ACP synthase II</fullName>
        <ecNumber evidence="9">2.3.1.179</ecNumber>
    </recommendedName>
</protein>
<evidence type="ECO:0000256" key="1">
    <source>
        <dbReference type="ARBA" id="ARBA00005194"/>
    </source>
</evidence>
<evidence type="ECO:0000256" key="6">
    <source>
        <dbReference type="ARBA" id="ARBA00023098"/>
    </source>
</evidence>
<keyword evidence="5" id="KW-0276">Fatty acid metabolism</keyword>
<evidence type="ECO:0000256" key="4">
    <source>
        <dbReference type="ARBA" id="ARBA00022679"/>
    </source>
</evidence>
<dbReference type="PIRSF" id="PIRSF000447">
    <property type="entry name" value="KAS_II"/>
    <property type="match status" value="1"/>
</dbReference>
<evidence type="ECO:0000256" key="9">
    <source>
        <dbReference type="NCBIfam" id="TIGR03150"/>
    </source>
</evidence>
<dbReference type="AlphaFoldDB" id="A0A660S650"/>
<accession>A0A660S650</accession>
<dbReference type="EMBL" id="QNBC01000111">
    <property type="protein sequence ID" value="RKX65098.1"/>
    <property type="molecule type" value="Genomic_DNA"/>
</dbReference>
<dbReference type="Gene3D" id="3.40.47.10">
    <property type="match status" value="1"/>
</dbReference>
<dbReference type="PANTHER" id="PTHR11712">
    <property type="entry name" value="POLYKETIDE SYNTHASE-RELATED"/>
    <property type="match status" value="1"/>
</dbReference>
<evidence type="ECO:0000256" key="7">
    <source>
        <dbReference type="ARBA" id="ARBA00023160"/>
    </source>
</evidence>
<evidence type="ECO:0000313" key="13">
    <source>
        <dbReference type="Proteomes" id="UP000282321"/>
    </source>
</evidence>
<dbReference type="Proteomes" id="UP000282321">
    <property type="component" value="Unassembled WGS sequence"/>
</dbReference>
<keyword evidence="7" id="KW-0275">Fatty acid biosynthesis</keyword>
<keyword evidence="4 12" id="KW-0808">Transferase</keyword>
<comment type="caution">
    <text evidence="12">The sequence shown here is derived from an EMBL/GenBank/DDBJ whole genome shotgun (WGS) entry which is preliminary data.</text>
</comment>
<dbReference type="SUPFAM" id="SSF53901">
    <property type="entry name" value="Thiolase-like"/>
    <property type="match status" value="2"/>
</dbReference>
<dbReference type="EC" id="2.3.1.179" evidence="9"/>
<organism evidence="12 13">
    <name type="scientific">candidate division TA06 bacterium</name>
    <dbReference type="NCBI Taxonomy" id="2250710"/>
    <lineage>
        <taxon>Bacteria</taxon>
        <taxon>Bacteria division TA06</taxon>
    </lineage>
</organism>
<comment type="similarity">
    <text evidence="2">Belongs to the thiolase-like superfamily. Beta-ketoacyl-ACP synthases family.</text>
</comment>
<dbReference type="SMART" id="SM00825">
    <property type="entry name" value="PKS_KS"/>
    <property type="match status" value="1"/>
</dbReference>